<evidence type="ECO:0000313" key="8">
    <source>
        <dbReference type="Proteomes" id="UP000309174"/>
    </source>
</evidence>
<reference evidence="7 8" key="1">
    <citation type="submission" date="2019-05" db="EMBL/GenBank/DDBJ databases">
        <title>Draft genome sequence of Actinomadura sp. 14C53.</title>
        <authorList>
            <person name="Saricaoglu S."/>
            <person name="Isik K."/>
        </authorList>
    </citation>
    <scope>NUCLEOTIDE SEQUENCE [LARGE SCALE GENOMIC DNA]</scope>
    <source>
        <strain evidence="7 8">14C53</strain>
    </source>
</reference>
<feature type="transmembrane region" description="Helical" evidence="5">
    <location>
        <begin position="78"/>
        <end position="98"/>
    </location>
</feature>
<accession>A0A5C4JHW4</accession>
<dbReference type="Pfam" id="PF07291">
    <property type="entry name" value="MauE"/>
    <property type="match status" value="1"/>
</dbReference>
<evidence type="ECO:0000256" key="4">
    <source>
        <dbReference type="ARBA" id="ARBA00023136"/>
    </source>
</evidence>
<dbReference type="Proteomes" id="UP000309174">
    <property type="component" value="Unassembled WGS sequence"/>
</dbReference>
<dbReference type="RefSeq" id="WP_138643759.1">
    <property type="nucleotide sequence ID" value="NZ_VCKW01000014.1"/>
</dbReference>
<evidence type="ECO:0000313" key="7">
    <source>
        <dbReference type="EMBL" id="TMR06479.1"/>
    </source>
</evidence>
<dbReference type="InterPro" id="IPR009908">
    <property type="entry name" value="Methylamine_util_MauE"/>
</dbReference>
<evidence type="ECO:0000256" key="2">
    <source>
        <dbReference type="ARBA" id="ARBA00022692"/>
    </source>
</evidence>
<dbReference type="OrthoDB" id="3483316at2"/>
<dbReference type="GO" id="GO:0016020">
    <property type="term" value="C:membrane"/>
    <property type="evidence" value="ECO:0007669"/>
    <property type="project" value="UniProtKB-SubCell"/>
</dbReference>
<dbReference type="GO" id="GO:0030416">
    <property type="term" value="P:methylamine metabolic process"/>
    <property type="evidence" value="ECO:0007669"/>
    <property type="project" value="InterPro"/>
</dbReference>
<gene>
    <name evidence="7" type="ORF">ETD83_04510</name>
</gene>
<comment type="subcellular location">
    <subcellularLocation>
        <location evidence="1">Membrane</location>
        <topology evidence="1">Multi-pass membrane protein</topology>
    </subcellularLocation>
</comment>
<keyword evidence="4 5" id="KW-0472">Membrane</keyword>
<evidence type="ECO:0000256" key="3">
    <source>
        <dbReference type="ARBA" id="ARBA00022989"/>
    </source>
</evidence>
<feature type="domain" description="Methylamine utilisation protein MauE" evidence="6">
    <location>
        <begin position="5"/>
        <end position="135"/>
    </location>
</feature>
<keyword evidence="8" id="KW-1185">Reference proteome</keyword>
<name>A0A5C4JHW4_9ACTN</name>
<organism evidence="7 8">
    <name type="scientific">Actinomadura soli</name>
    <dbReference type="NCBI Taxonomy" id="2508997"/>
    <lineage>
        <taxon>Bacteria</taxon>
        <taxon>Bacillati</taxon>
        <taxon>Actinomycetota</taxon>
        <taxon>Actinomycetes</taxon>
        <taxon>Streptosporangiales</taxon>
        <taxon>Thermomonosporaceae</taxon>
        <taxon>Actinomadura</taxon>
    </lineage>
</organism>
<feature type="transmembrane region" description="Helical" evidence="5">
    <location>
        <begin position="119"/>
        <end position="138"/>
    </location>
</feature>
<comment type="caution">
    <text evidence="7">The sequence shown here is derived from an EMBL/GenBank/DDBJ whole genome shotgun (WGS) entry which is preliminary data.</text>
</comment>
<protein>
    <submittedName>
        <fullName evidence="7">Methylamine utilization protein MauE</fullName>
    </submittedName>
</protein>
<evidence type="ECO:0000256" key="1">
    <source>
        <dbReference type="ARBA" id="ARBA00004141"/>
    </source>
</evidence>
<evidence type="ECO:0000256" key="5">
    <source>
        <dbReference type="SAM" id="Phobius"/>
    </source>
</evidence>
<dbReference type="AlphaFoldDB" id="A0A5C4JHW4"/>
<dbReference type="EMBL" id="VCKW01000014">
    <property type="protein sequence ID" value="TMR06479.1"/>
    <property type="molecule type" value="Genomic_DNA"/>
</dbReference>
<feature type="transmembrane region" description="Helical" evidence="5">
    <location>
        <begin position="144"/>
        <end position="164"/>
    </location>
</feature>
<keyword evidence="2 5" id="KW-0812">Transmembrane</keyword>
<sequence length="175" mass="17052">MTALLAGVAAVAVPLVLLASVYGHARRPGMLASALRAHGTVPRALAGPAAAAVVAAEALAGAAGATALLLQVDGPMRAASGASAVLLALYAAYATYVSRTRHDAPCGCAGAGTPMTGWVAGRAAALSVLALIGALHGLPGGPSAYESFIAVTAGLGFAVLLWTLPSAMIERRSAG</sequence>
<keyword evidence="3 5" id="KW-1133">Transmembrane helix</keyword>
<proteinExistence type="predicted"/>
<evidence type="ECO:0000259" key="6">
    <source>
        <dbReference type="Pfam" id="PF07291"/>
    </source>
</evidence>